<proteinExistence type="inferred from homology"/>
<gene>
    <name evidence="7" type="primary">hisS</name>
    <name evidence="10" type="ORF">UW23_C0017G0005</name>
</gene>
<dbReference type="Pfam" id="PF03129">
    <property type="entry name" value="HGTP_anticodon"/>
    <property type="match status" value="1"/>
</dbReference>
<feature type="binding site" evidence="8">
    <location>
        <position position="112"/>
    </location>
    <ligand>
        <name>L-histidine</name>
        <dbReference type="ChEBI" id="CHEBI:57595"/>
    </ligand>
</feature>
<keyword evidence="7 10" id="KW-0436">Ligase</keyword>
<feature type="binding site" evidence="8">
    <location>
        <position position="98"/>
    </location>
    <ligand>
        <name>L-histidine</name>
        <dbReference type="ChEBI" id="CHEBI:57595"/>
    </ligand>
</feature>
<keyword evidence="5 7" id="KW-0030">Aminoacyl-tRNA synthetase</keyword>
<dbReference type="PIRSF" id="PIRSF001549">
    <property type="entry name" value="His-tRNA_synth"/>
    <property type="match status" value="1"/>
</dbReference>
<dbReference type="Pfam" id="PF13393">
    <property type="entry name" value="tRNA-synt_His"/>
    <property type="match status" value="1"/>
</dbReference>
<keyword evidence="4 7" id="KW-0648">Protein biosynthesis</keyword>
<dbReference type="PROSITE" id="PS50862">
    <property type="entry name" value="AA_TRNA_LIGASE_II"/>
    <property type="match status" value="1"/>
</dbReference>
<dbReference type="Gene3D" id="3.30.930.10">
    <property type="entry name" value="Bira Bifunctional Protein, Domain 2"/>
    <property type="match status" value="1"/>
</dbReference>
<evidence type="ECO:0000256" key="5">
    <source>
        <dbReference type="ARBA" id="ARBA00023146"/>
    </source>
</evidence>
<dbReference type="GO" id="GO:0005524">
    <property type="term" value="F:ATP binding"/>
    <property type="evidence" value="ECO:0007669"/>
    <property type="project" value="UniProtKB-UniRule"/>
</dbReference>
<comment type="subunit">
    <text evidence="7">Homodimer.</text>
</comment>
<evidence type="ECO:0000313" key="10">
    <source>
        <dbReference type="EMBL" id="KKT35376.1"/>
    </source>
</evidence>
<comment type="catalytic activity">
    <reaction evidence="6 7">
        <text>tRNA(His) + L-histidine + ATP = L-histidyl-tRNA(His) + AMP + diphosphate + H(+)</text>
        <dbReference type="Rhea" id="RHEA:17313"/>
        <dbReference type="Rhea" id="RHEA-COMP:9665"/>
        <dbReference type="Rhea" id="RHEA-COMP:9689"/>
        <dbReference type="ChEBI" id="CHEBI:15378"/>
        <dbReference type="ChEBI" id="CHEBI:30616"/>
        <dbReference type="ChEBI" id="CHEBI:33019"/>
        <dbReference type="ChEBI" id="CHEBI:57595"/>
        <dbReference type="ChEBI" id="CHEBI:78442"/>
        <dbReference type="ChEBI" id="CHEBI:78527"/>
        <dbReference type="ChEBI" id="CHEBI:456215"/>
        <dbReference type="EC" id="6.1.1.21"/>
    </reaction>
</comment>
<dbReference type="SUPFAM" id="SSF52954">
    <property type="entry name" value="Class II aaRS ABD-related"/>
    <property type="match status" value="1"/>
</dbReference>
<dbReference type="GO" id="GO:0004821">
    <property type="term" value="F:histidine-tRNA ligase activity"/>
    <property type="evidence" value="ECO:0007669"/>
    <property type="project" value="UniProtKB-UniRule"/>
</dbReference>
<dbReference type="GO" id="GO:0006427">
    <property type="term" value="P:histidyl-tRNA aminoacylation"/>
    <property type="evidence" value="ECO:0007669"/>
    <property type="project" value="UniProtKB-UniRule"/>
</dbReference>
<evidence type="ECO:0000256" key="4">
    <source>
        <dbReference type="ARBA" id="ARBA00022917"/>
    </source>
</evidence>
<feature type="binding site" evidence="8">
    <location>
        <begin position="267"/>
        <end position="268"/>
    </location>
    <ligand>
        <name>L-histidine</name>
        <dbReference type="ChEBI" id="CHEBI:57595"/>
    </ligand>
</feature>
<evidence type="ECO:0000259" key="9">
    <source>
        <dbReference type="PROSITE" id="PS50862"/>
    </source>
</evidence>
<dbReference type="EMBL" id="LCHN01000017">
    <property type="protein sequence ID" value="KKT35376.1"/>
    <property type="molecule type" value="Genomic_DNA"/>
</dbReference>
<dbReference type="PANTHER" id="PTHR11476">
    <property type="entry name" value="HISTIDYL-TRNA SYNTHETASE"/>
    <property type="match status" value="1"/>
</dbReference>
<evidence type="ECO:0000313" key="11">
    <source>
        <dbReference type="Proteomes" id="UP000034069"/>
    </source>
</evidence>
<dbReference type="InterPro" id="IPR041715">
    <property type="entry name" value="HisRS-like_core"/>
</dbReference>
<feature type="domain" description="Aminoacyl-transfer RNA synthetases class-II family profile" evidence="9">
    <location>
        <begin position="12"/>
        <end position="340"/>
    </location>
</feature>
<dbReference type="GO" id="GO:0005737">
    <property type="term" value="C:cytoplasm"/>
    <property type="evidence" value="ECO:0007669"/>
    <property type="project" value="UniProtKB-SubCell"/>
</dbReference>
<dbReference type="CDD" id="cd00773">
    <property type="entry name" value="HisRS-like_core"/>
    <property type="match status" value="1"/>
</dbReference>
<dbReference type="Proteomes" id="UP000034069">
    <property type="component" value="Unassembled WGS sequence"/>
</dbReference>
<dbReference type="InterPro" id="IPR045864">
    <property type="entry name" value="aa-tRNA-synth_II/BPL/LPL"/>
</dbReference>
<feature type="binding site" evidence="8">
    <location>
        <position position="263"/>
    </location>
    <ligand>
        <name>L-histidine</name>
        <dbReference type="ChEBI" id="CHEBI:57595"/>
    </ligand>
</feature>
<keyword evidence="3 7" id="KW-0067">ATP-binding</keyword>
<dbReference type="InterPro" id="IPR004154">
    <property type="entry name" value="Anticodon-bd"/>
</dbReference>
<keyword evidence="7" id="KW-0963">Cytoplasm</keyword>
<dbReference type="InterPro" id="IPR015807">
    <property type="entry name" value="His-tRNA-ligase"/>
</dbReference>
<dbReference type="NCBIfam" id="TIGR00442">
    <property type="entry name" value="hisS"/>
    <property type="match status" value="1"/>
</dbReference>
<dbReference type="InterPro" id="IPR006195">
    <property type="entry name" value="aa-tRNA-synth_II"/>
</dbReference>
<feature type="binding site" evidence="8">
    <location>
        <position position="116"/>
    </location>
    <ligand>
        <name>L-histidine</name>
        <dbReference type="ChEBI" id="CHEBI:57595"/>
    </ligand>
</feature>
<reference evidence="10 11" key="1">
    <citation type="journal article" date="2015" name="Nature">
        <title>rRNA introns, odd ribosomes, and small enigmatic genomes across a large radiation of phyla.</title>
        <authorList>
            <person name="Brown C.T."/>
            <person name="Hug L.A."/>
            <person name="Thomas B.C."/>
            <person name="Sharon I."/>
            <person name="Castelle C.J."/>
            <person name="Singh A."/>
            <person name="Wilkins M.J."/>
            <person name="Williams K.H."/>
            <person name="Banfield J.F."/>
        </authorList>
    </citation>
    <scope>NUCLEOTIDE SEQUENCE [LARGE SCALE GENOMIC DNA]</scope>
</reference>
<sequence length="425" mass="48276">MELLPADQISFNKYLSIIRDTYEEFGFIPQETPLIEAAEILMSKSGGDTEKQIYEFMKGDERLALRFDLTVPLARYVAQYYPQLVFPFRRYQIGKVYRGERAQKGRFREFYQCDIDIIGDGELSLVNDAEIPSVIYRLFRKLDIGDFVIKINNRKILSGFIEAMGLEKEDEALRIIDKLEKIGNEEVIRELVNLGLKEEDAAKLIELISISGSNEEILIKLQEIDINVEKFGEGVRELIEVVKMAYKFGVPEESLQIDLSIARGLGYYTGTVYETKMKNEEISGSVCSGGRYDNLAENFTDRKLPGVGISIGLTRLFSQLKSAGLIKEESVSVSRVAVVPMEGARMDFSLNAARLLREAGIKTEIYTEDTKLKKKLSYVNKLGIPYLVLVGEDEERQGKVSLKKMQTGEQWLMTVEEVISMIINK</sequence>
<feature type="binding site" evidence="8">
    <location>
        <begin position="68"/>
        <end position="70"/>
    </location>
    <ligand>
        <name>L-histidine</name>
        <dbReference type="ChEBI" id="CHEBI:57595"/>
    </ligand>
</feature>
<dbReference type="InterPro" id="IPR004516">
    <property type="entry name" value="HisRS/HisZ"/>
</dbReference>
<dbReference type="AlphaFoldDB" id="A0A0G1GK86"/>
<keyword evidence="2 7" id="KW-0547">Nucleotide-binding</keyword>
<organism evidence="10 11">
    <name type="scientific">Candidatus Collierbacteria bacterium GW2011_GWA1_44_12</name>
    <dbReference type="NCBI Taxonomy" id="1618376"/>
    <lineage>
        <taxon>Bacteria</taxon>
        <taxon>Candidatus Collieribacteriota</taxon>
    </lineage>
</organism>
<evidence type="ECO:0000256" key="6">
    <source>
        <dbReference type="ARBA" id="ARBA00047639"/>
    </source>
</evidence>
<dbReference type="SUPFAM" id="SSF55681">
    <property type="entry name" value="Class II aaRS and biotin synthetases"/>
    <property type="match status" value="1"/>
</dbReference>
<comment type="caution">
    <text evidence="10">The sequence shown here is derived from an EMBL/GenBank/DDBJ whole genome shotgun (WGS) entry which is preliminary data.</text>
</comment>
<evidence type="ECO:0000256" key="2">
    <source>
        <dbReference type="ARBA" id="ARBA00022741"/>
    </source>
</evidence>
<comment type="similarity">
    <text evidence="1 7">Belongs to the class-II aminoacyl-tRNA synthetase family.</text>
</comment>
<comment type="subcellular location">
    <subcellularLocation>
        <location evidence="7">Cytoplasm</location>
    </subcellularLocation>
</comment>
<evidence type="ECO:0000256" key="1">
    <source>
        <dbReference type="ARBA" id="ARBA00008226"/>
    </source>
</evidence>
<dbReference type="HAMAP" id="MF_00127">
    <property type="entry name" value="His_tRNA_synth"/>
    <property type="match status" value="1"/>
</dbReference>
<dbReference type="EC" id="6.1.1.21" evidence="7"/>
<dbReference type="InterPro" id="IPR036621">
    <property type="entry name" value="Anticodon-bd_dom_sf"/>
</dbReference>
<evidence type="ECO:0000256" key="7">
    <source>
        <dbReference type="HAMAP-Rule" id="MF_00127"/>
    </source>
</evidence>
<evidence type="ECO:0000256" key="8">
    <source>
        <dbReference type="PIRSR" id="PIRSR001549-1"/>
    </source>
</evidence>
<evidence type="ECO:0000256" key="3">
    <source>
        <dbReference type="ARBA" id="ARBA00022840"/>
    </source>
</evidence>
<accession>A0A0G1GK86</accession>
<name>A0A0G1GK86_9BACT</name>
<protein>
    <recommendedName>
        <fullName evidence="7">Histidine--tRNA ligase</fullName>
        <ecNumber evidence="7">6.1.1.21</ecNumber>
    </recommendedName>
    <alternativeName>
        <fullName evidence="7">Histidyl-tRNA synthetase</fullName>
        <shortName evidence="7">HisRS</shortName>
    </alternativeName>
</protein>
<dbReference type="PATRIC" id="fig|1618376.3.peg.489"/>
<dbReference type="PANTHER" id="PTHR11476:SF7">
    <property type="entry name" value="HISTIDINE--TRNA LIGASE"/>
    <property type="match status" value="1"/>
</dbReference>
<dbReference type="Gene3D" id="3.40.50.800">
    <property type="entry name" value="Anticodon-binding domain"/>
    <property type="match status" value="1"/>
</dbReference>